<dbReference type="InterPro" id="IPR018154">
    <property type="entry name" value="TLV/ENV_coat_polyprotein"/>
</dbReference>
<comment type="caution">
    <text evidence="2">The sequence shown here is derived from an EMBL/GenBank/DDBJ whole genome shotgun (WGS) entry which is preliminary data.</text>
</comment>
<sequence>SELEKAILNVSATMELALNATGIALLSQQREIESFRQFSAQNRMALDVLFASQGGMY</sequence>
<reference evidence="2" key="1">
    <citation type="journal article" date="2019" name="Gigascience">
        <title>High-coverage genomes to elucidate the evolution of penguins.</title>
        <authorList>
            <person name="Pan H."/>
            <person name="Cole T.L."/>
            <person name="Bi X."/>
            <person name="Fang M."/>
            <person name="Zhou C."/>
            <person name="Yang Z."/>
            <person name="Ksepka D.T."/>
            <person name="Hart T."/>
            <person name="Bouzat J.L."/>
            <person name="Argilla L.S."/>
            <person name="Bertelsen M.F."/>
            <person name="Boersma P.D."/>
            <person name="Bost C.A."/>
            <person name="Cherel Y."/>
            <person name="Dann P."/>
            <person name="Fiddaman S.R."/>
            <person name="Howard P."/>
            <person name="Labuschagne K."/>
            <person name="Mattern T."/>
            <person name="Miller G."/>
            <person name="Parker P."/>
            <person name="Phillips R.A."/>
            <person name="Quillfeldt P."/>
            <person name="Ryan P.G."/>
            <person name="Taylor H."/>
            <person name="Thompson D.R."/>
            <person name="Young M.J."/>
            <person name="Ellegaard M.R."/>
            <person name="Gilbert M.T.P."/>
            <person name="Sinding M.S."/>
            <person name="Pacheco G."/>
            <person name="Shepherd L.D."/>
            <person name="Tennyson A.J.D."/>
            <person name="Grosser S."/>
            <person name="Kay E."/>
            <person name="Nupen L.J."/>
            <person name="Ellenberg U."/>
            <person name="Houston D.M."/>
            <person name="Reeve A.H."/>
            <person name="Johnson K."/>
            <person name="Masello J.F."/>
            <person name="Stracke T."/>
            <person name="McKinlay B."/>
            <person name="Borboroglu P.G."/>
            <person name="Zhang D.X."/>
            <person name="Zhang G."/>
        </authorList>
    </citation>
    <scope>NUCLEOTIDE SEQUENCE</scope>
    <source>
        <strain evidence="2">10/9/18-1</strain>
    </source>
</reference>
<evidence type="ECO:0000256" key="1">
    <source>
        <dbReference type="ARBA" id="ARBA00023157"/>
    </source>
</evidence>
<dbReference type="AlphaFoldDB" id="A0A8S9EHX1"/>
<proteinExistence type="predicted"/>
<dbReference type="EMBL" id="VULB01010384">
    <property type="protein sequence ID" value="KAF1482340.1"/>
    <property type="molecule type" value="Genomic_DNA"/>
</dbReference>
<keyword evidence="1" id="KW-1015">Disulfide bond</keyword>
<dbReference type="Gene3D" id="1.10.287.210">
    <property type="match status" value="1"/>
</dbReference>
<feature type="non-terminal residue" evidence="2">
    <location>
        <position position="57"/>
    </location>
</feature>
<dbReference type="PANTHER" id="PTHR10424:SF73">
    <property type="entry name" value="ENDOGENOUS RETROVIRUS GROUP FC1 ENV POLYPROTEIN-RELATED"/>
    <property type="match status" value="1"/>
</dbReference>
<evidence type="ECO:0000313" key="3">
    <source>
        <dbReference type="Proteomes" id="UP000818537"/>
    </source>
</evidence>
<dbReference type="Proteomes" id="UP000818537">
    <property type="component" value="Unassembled WGS sequence"/>
</dbReference>
<evidence type="ECO:0000313" key="2">
    <source>
        <dbReference type="EMBL" id="KAF1482340.1"/>
    </source>
</evidence>
<organism evidence="2 3">
    <name type="scientific">Eudyptula minor novaehollandiae</name>
    <name type="common">Australian little penguin</name>
    <dbReference type="NCBI Taxonomy" id="2052820"/>
    <lineage>
        <taxon>Eukaryota</taxon>
        <taxon>Metazoa</taxon>
        <taxon>Chordata</taxon>
        <taxon>Craniata</taxon>
        <taxon>Vertebrata</taxon>
        <taxon>Euteleostomi</taxon>
        <taxon>Archelosauria</taxon>
        <taxon>Archosauria</taxon>
        <taxon>Dinosauria</taxon>
        <taxon>Saurischia</taxon>
        <taxon>Theropoda</taxon>
        <taxon>Coelurosauria</taxon>
        <taxon>Aves</taxon>
        <taxon>Neognathae</taxon>
        <taxon>Neoaves</taxon>
        <taxon>Aequornithes</taxon>
        <taxon>Sphenisciformes</taxon>
        <taxon>Spheniscidae</taxon>
        <taxon>Eudyptula</taxon>
    </lineage>
</organism>
<dbReference type="SUPFAM" id="SSF58069">
    <property type="entry name" value="Virus ectodomain"/>
    <property type="match status" value="1"/>
</dbReference>
<dbReference type="PANTHER" id="PTHR10424">
    <property type="entry name" value="VIRAL ENVELOPE PROTEIN"/>
    <property type="match status" value="1"/>
</dbReference>
<name>A0A8S9EHX1_EUDMI</name>
<accession>A0A8S9EHX1</accession>
<gene>
    <name evidence="2" type="ORF">FQV18_0013335</name>
</gene>
<protein>
    <submittedName>
        <fullName evidence="2">Uncharacterized protein</fullName>
    </submittedName>
</protein>
<feature type="non-terminal residue" evidence="2">
    <location>
        <position position="1"/>
    </location>
</feature>